<dbReference type="GO" id="GO:0006508">
    <property type="term" value="P:proteolysis"/>
    <property type="evidence" value="ECO:0007669"/>
    <property type="project" value="UniProtKB-KW"/>
</dbReference>
<accession>A0A239C270</accession>
<evidence type="ECO:0000313" key="16">
    <source>
        <dbReference type="EMBL" id="SNS13473.1"/>
    </source>
</evidence>
<keyword evidence="4" id="KW-0121">Carboxypeptidase</keyword>
<feature type="compositionally biased region" description="Polar residues" evidence="12">
    <location>
        <begin position="853"/>
        <end position="862"/>
    </location>
</feature>
<evidence type="ECO:0000256" key="12">
    <source>
        <dbReference type="SAM" id="MobiDB-lite"/>
    </source>
</evidence>
<dbReference type="Proteomes" id="UP000198284">
    <property type="component" value="Unassembled WGS sequence"/>
</dbReference>
<keyword evidence="17" id="KW-1185">Reference proteome</keyword>
<dbReference type="InterPro" id="IPR012338">
    <property type="entry name" value="Beta-lactam/transpept-like"/>
</dbReference>
<dbReference type="GO" id="GO:0009252">
    <property type="term" value="P:peptidoglycan biosynthetic process"/>
    <property type="evidence" value="ECO:0007669"/>
    <property type="project" value="UniProtKB-UniPathway"/>
</dbReference>
<dbReference type="PANTHER" id="PTHR32282:SF33">
    <property type="entry name" value="PEPTIDOGLYCAN GLYCOSYLTRANSFERASE"/>
    <property type="match status" value="1"/>
</dbReference>
<evidence type="ECO:0000256" key="9">
    <source>
        <dbReference type="ARBA" id="ARBA00023268"/>
    </source>
</evidence>
<evidence type="ECO:0000256" key="7">
    <source>
        <dbReference type="ARBA" id="ARBA00022679"/>
    </source>
</evidence>
<keyword evidence="9" id="KW-0511">Multifunctional enzyme</keyword>
<dbReference type="Gene3D" id="1.10.3810.10">
    <property type="entry name" value="Biosynthetic peptidoglycan transglycosylase-like"/>
    <property type="match status" value="1"/>
</dbReference>
<dbReference type="SUPFAM" id="SSF56601">
    <property type="entry name" value="beta-lactamase/transpeptidase-like"/>
    <property type="match status" value="1"/>
</dbReference>
<feature type="domain" description="Glycosyl transferase family 51" evidence="15">
    <location>
        <begin position="82"/>
        <end position="257"/>
    </location>
</feature>
<evidence type="ECO:0000256" key="4">
    <source>
        <dbReference type="ARBA" id="ARBA00022645"/>
    </source>
</evidence>
<comment type="pathway">
    <text evidence="1">Cell wall biogenesis; peptidoglycan biosynthesis.</text>
</comment>
<dbReference type="GO" id="GO:0004180">
    <property type="term" value="F:carboxypeptidase activity"/>
    <property type="evidence" value="ECO:0007669"/>
    <property type="project" value="UniProtKB-KW"/>
</dbReference>
<dbReference type="PANTHER" id="PTHR32282">
    <property type="entry name" value="BINDING PROTEIN TRANSPEPTIDASE, PUTATIVE-RELATED"/>
    <property type="match status" value="1"/>
</dbReference>
<dbReference type="InterPro" id="IPR001264">
    <property type="entry name" value="Glyco_trans_51"/>
</dbReference>
<evidence type="ECO:0000256" key="6">
    <source>
        <dbReference type="ARBA" id="ARBA00022676"/>
    </source>
</evidence>
<sequence>MSRKNTKQRASSTSSAQKRRRGPFATTFVYLMRAIALCMVLGLGAVIAAGAYVYKLIPETPEIEDLLEARTAEPSLLFSASGKQIAVFSQGQQERVTLAQVSPYVVQALIATEDHRFYEHQGIDLTRTASAIYRTLRGDTQGGSTITQQLVRNMFPDEIGRAKTIDRKIKEIITALKIEQAYTKNEILETYLNTVPFLYNVVGIEMAARTYYDKPAANLNVLESATLIGMLKGTAYYNPILNPERARKRRNVVLGQMVKHHILTRSEVKSMRDEPLHVRLTRQPDPLGTAPHFAAYVRRWLIDWADEHDYNLYTDGLIIHSTIDDRLQEAAQEAVARQSRVLQNIADVEWAQKSSRAASQNPAAYAALRKKVEPFRHFWNENDGLLNAFLRETPEFRRAVAAGQRDTTVLAKLKADADFMARLRAMKTRLEAGFMAMDPNNGEVKAWVGSRDFEVDQFDHVAQAERQPGSTFKPIVYGAALEMGMKPDKTYPDTAVQIALNDGTYWRPTDMSGVSGRRMSLREGLMYSKNTITAQVMRDVGIPNIVNLARAVGVKQSRLDPVPSLSLGTSPVTLLEMVSSYATIAQAGEYRKPVTIKRITDRAGRVLAEFGSEPQRAMSEDTAVELIDMMRGAVKKGTGTFIKTQFNIGADIAGKTGTTQNNTDGWFILMHPELVAGAWVGFNDSRVTMRSDYWGQGGHNALLLVGDFYKQILKSELIDTKLQFPKPKRRAPLIVKAPEYDALQPGLPDDALPPGYGVMTRDDGQTILLTPGGSRVVESQRERLDEIGRMAVGGERGAGENASGGGAPGGAAASSASGPSGASGASASPGSHASPSPPRDEIPITIDPARGRTPSQADVNLW</sequence>
<dbReference type="GO" id="GO:0030288">
    <property type="term" value="C:outer membrane-bounded periplasmic space"/>
    <property type="evidence" value="ECO:0007669"/>
    <property type="project" value="TreeGrafter"/>
</dbReference>
<protein>
    <recommendedName>
        <fullName evidence="10">peptidoglycan glycosyltransferase</fullName>
        <ecNumber evidence="10">2.4.99.28</ecNumber>
    </recommendedName>
</protein>
<evidence type="ECO:0000259" key="15">
    <source>
        <dbReference type="Pfam" id="PF00912"/>
    </source>
</evidence>
<keyword evidence="13" id="KW-0812">Transmembrane</keyword>
<dbReference type="Gene3D" id="3.40.710.10">
    <property type="entry name" value="DD-peptidase/beta-lactamase superfamily"/>
    <property type="match status" value="2"/>
</dbReference>
<dbReference type="InterPro" id="IPR023346">
    <property type="entry name" value="Lysozyme-like_dom_sf"/>
</dbReference>
<feature type="transmembrane region" description="Helical" evidence="13">
    <location>
        <begin position="28"/>
        <end position="54"/>
    </location>
</feature>
<dbReference type="GO" id="GO:0008658">
    <property type="term" value="F:penicillin binding"/>
    <property type="evidence" value="ECO:0007669"/>
    <property type="project" value="InterPro"/>
</dbReference>
<dbReference type="Pfam" id="PF00905">
    <property type="entry name" value="Transpeptidase"/>
    <property type="match status" value="1"/>
</dbReference>
<keyword evidence="8" id="KW-0378">Hydrolase</keyword>
<dbReference type="InterPro" id="IPR050396">
    <property type="entry name" value="Glycosyltr_51/Transpeptidase"/>
</dbReference>
<keyword evidence="13" id="KW-1133">Transmembrane helix</keyword>
<evidence type="ECO:0000256" key="8">
    <source>
        <dbReference type="ARBA" id="ARBA00022801"/>
    </source>
</evidence>
<gene>
    <name evidence="16" type="ORF">SAMN06265795_101183</name>
</gene>
<feature type="compositionally biased region" description="Low complexity" evidence="12">
    <location>
        <begin position="810"/>
        <end position="834"/>
    </location>
</feature>
<keyword evidence="5" id="KW-0645">Protease</keyword>
<evidence type="ECO:0000256" key="10">
    <source>
        <dbReference type="ARBA" id="ARBA00044770"/>
    </source>
</evidence>
<proteinExistence type="inferred from homology"/>
<reference evidence="16 17" key="1">
    <citation type="submission" date="2017-06" db="EMBL/GenBank/DDBJ databases">
        <authorList>
            <person name="Kim H.J."/>
            <person name="Triplett B.A."/>
        </authorList>
    </citation>
    <scope>NUCLEOTIDE SEQUENCE [LARGE SCALE GENOMIC DNA]</scope>
    <source>
        <strain evidence="16 17">U15</strain>
    </source>
</reference>
<evidence type="ECO:0000256" key="5">
    <source>
        <dbReference type="ARBA" id="ARBA00022670"/>
    </source>
</evidence>
<comment type="similarity">
    <text evidence="3">In the N-terminal section; belongs to the glycosyltransferase 51 family.</text>
</comment>
<dbReference type="InterPro" id="IPR001460">
    <property type="entry name" value="PCN-bd_Tpept"/>
</dbReference>
<dbReference type="RefSeq" id="WP_245844624.1">
    <property type="nucleotide sequence ID" value="NZ_FZOT01000001.1"/>
</dbReference>
<dbReference type="EC" id="2.4.99.28" evidence="10"/>
<dbReference type="EMBL" id="FZOT01000001">
    <property type="protein sequence ID" value="SNS13473.1"/>
    <property type="molecule type" value="Genomic_DNA"/>
</dbReference>
<evidence type="ECO:0000313" key="17">
    <source>
        <dbReference type="Proteomes" id="UP000198284"/>
    </source>
</evidence>
<evidence type="ECO:0000256" key="11">
    <source>
        <dbReference type="ARBA" id="ARBA00049902"/>
    </source>
</evidence>
<evidence type="ECO:0000256" key="3">
    <source>
        <dbReference type="ARBA" id="ARBA00007739"/>
    </source>
</evidence>
<evidence type="ECO:0000256" key="2">
    <source>
        <dbReference type="ARBA" id="ARBA00007090"/>
    </source>
</evidence>
<comment type="catalytic activity">
    <reaction evidence="11">
        <text>[GlcNAc-(1-&gt;4)-Mur2Ac(oyl-L-Ala-gamma-D-Glu-L-Lys-D-Ala-D-Ala)](n)-di-trans,octa-cis-undecaprenyl diphosphate + beta-D-GlcNAc-(1-&gt;4)-Mur2Ac(oyl-L-Ala-gamma-D-Glu-L-Lys-D-Ala-D-Ala)-di-trans,octa-cis-undecaprenyl diphosphate = [GlcNAc-(1-&gt;4)-Mur2Ac(oyl-L-Ala-gamma-D-Glu-L-Lys-D-Ala-D-Ala)](n+1)-di-trans,octa-cis-undecaprenyl diphosphate + di-trans,octa-cis-undecaprenyl diphosphate + H(+)</text>
        <dbReference type="Rhea" id="RHEA:23708"/>
        <dbReference type="Rhea" id="RHEA-COMP:9602"/>
        <dbReference type="Rhea" id="RHEA-COMP:9603"/>
        <dbReference type="ChEBI" id="CHEBI:15378"/>
        <dbReference type="ChEBI" id="CHEBI:58405"/>
        <dbReference type="ChEBI" id="CHEBI:60033"/>
        <dbReference type="ChEBI" id="CHEBI:78435"/>
        <dbReference type="EC" id="2.4.99.28"/>
    </reaction>
</comment>
<dbReference type="GO" id="GO:0008955">
    <property type="term" value="F:peptidoglycan glycosyltransferase activity"/>
    <property type="evidence" value="ECO:0007669"/>
    <property type="project" value="UniProtKB-EC"/>
</dbReference>
<evidence type="ECO:0000256" key="13">
    <source>
        <dbReference type="SAM" id="Phobius"/>
    </source>
</evidence>
<keyword evidence="13" id="KW-0472">Membrane</keyword>
<feature type="region of interest" description="Disordered" evidence="12">
    <location>
        <begin position="787"/>
        <end position="862"/>
    </location>
</feature>
<dbReference type="UniPathway" id="UPA00219"/>
<dbReference type="Pfam" id="PF00912">
    <property type="entry name" value="Transgly"/>
    <property type="match status" value="1"/>
</dbReference>
<dbReference type="InterPro" id="IPR036950">
    <property type="entry name" value="PBP_transglycosylase"/>
</dbReference>
<keyword evidence="6" id="KW-0328">Glycosyltransferase</keyword>
<feature type="domain" description="Penicillin-binding protein transpeptidase" evidence="14">
    <location>
        <begin position="433"/>
        <end position="664"/>
    </location>
</feature>
<organism evidence="16 17">
    <name type="scientific">Noviherbaspirillum humi</name>
    <dbReference type="NCBI Taxonomy" id="1688639"/>
    <lineage>
        <taxon>Bacteria</taxon>
        <taxon>Pseudomonadati</taxon>
        <taxon>Pseudomonadota</taxon>
        <taxon>Betaproteobacteria</taxon>
        <taxon>Burkholderiales</taxon>
        <taxon>Oxalobacteraceae</taxon>
        <taxon>Noviherbaspirillum</taxon>
    </lineage>
</organism>
<comment type="similarity">
    <text evidence="2">In the C-terminal section; belongs to the transpeptidase family.</text>
</comment>
<dbReference type="AlphaFoldDB" id="A0A239C270"/>
<dbReference type="SUPFAM" id="SSF53955">
    <property type="entry name" value="Lysozyme-like"/>
    <property type="match status" value="1"/>
</dbReference>
<evidence type="ECO:0000256" key="1">
    <source>
        <dbReference type="ARBA" id="ARBA00004752"/>
    </source>
</evidence>
<keyword evidence="7" id="KW-0808">Transferase</keyword>
<evidence type="ECO:0000259" key="14">
    <source>
        <dbReference type="Pfam" id="PF00905"/>
    </source>
</evidence>
<name>A0A239C270_9BURK</name>